<dbReference type="InterPro" id="IPR036273">
    <property type="entry name" value="CRAL/TRIO_N_dom_sf"/>
</dbReference>
<accession>A0A1W4XLI4</accession>
<dbReference type="GO" id="GO:1902936">
    <property type="term" value="F:phosphatidylinositol bisphosphate binding"/>
    <property type="evidence" value="ECO:0007669"/>
    <property type="project" value="TreeGrafter"/>
</dbReference>
<name>A0A1W4XLI4_AGRPL</name>
<feature type="domain" description="CRAL-TRIO" evidence="1">
    <location>
        <begin position="89"/>
        <end position="250"/>
    </location>
</feature>
<dbReference type="AlphaFoldDB" id="A0A1W4XLI4"/>
<dbReference type="SUPFAM" id="SSF46938">
    <property type="entry name" value="CRAL/TRIO N-terminal domain"/>
    <property type="match status" value="1"/>
</dbReference>
<reference evidence="3" key="1">
    <citation type="submission" date="2025-08" db="UniProtKB">
        <authorList>
            <consortium name="RefSeq"/>
        </authorList>
    </citation>
    <scope>IDENTIFICATION</scope>
    <source>
        <tissue evidence="3">Entire body</tissue>
    </source>
</reference>
<gene>
    <name evidence="3" type="primary">LOC108742811</name>
</gene>
<dbReference type="PANTHER" id="PTHR10174:SF222">
    <property type="entry name" value="GH10083P-RELATED"/>
    <property type="match status" value="1"/>
</dbReference>
<dbReference type="PANTHER" id="PTHR10174">
    <property type="entry name" value="ALPHA-TOCOPHEROL TRANSFER PROTEIN-RELATED"/>
    <property type="match status" value="1"/>
</dbReference>
<proteinExistence type="predicted"/>
<dbReference type="Proteomes" id="UP000192223">
    <property type="component" value="Unplaced"/>
</dbReference>
<organism evidence="2 3">
    <name type="scientific">Agrilus planipennis</name>
    <name type="common">Emerald ash borer</name>
    <name type="synonym">Agrilus marcopoli</name>
    <dbReference type="NCBI Taxonomy" id="224129"/>
    <lineage>
        <taxon>Eukaryota</taxon>
        <taxon>Metazoa</taxon>
        <taxon>Ecdysozoa</taxon>
        <taxon>Arthropoda</taxon>
        <taxon>Hexapoda</taxon>
        <taxon>Insecta</taxon>
        <taxon>Pterygota</taxon>
        <taxon>Neoptera</taxon>
        <taxon>Endopterygota</taxon>
        <taxon>Coleoptera</taxon>
        <taxon>Polyphaga</taxon>
        <taxon>Elateriformia</taxon>
        <taxon>Buprestoidea</taxon>
        <taxon>Buprestidae</taxon>
        <taxon>Agrilinae</taxon>
        <taxon>Agrilus</taxon>
    </lineage>
</organism>
<protein>
    <submittedName>
        <fullName evidence="3">Uncharacterized protein LOC108742811</fullName>
    </submittedName>
</protein>
<dbReference type="RefSeq" id="XP_018333642.1">
    <property type="nucleotide sequence ID" value="XM_018478140.2"/>
</dbReference>
<dbReference type="InterPro" id="IPR036865">
    <property type="entry name" value="CRAL-TRIO_dom_sf"/>
</dbReference>
<dbReference type="OrthoDB" id="6575879at2759"/>
<dbReference type="CDD" id="cd00170">
    <property type="entry name" value="SEC14"/>
    <property type="match status" value="1"/>
</dbReference>
<keyword evidence="2" id="KW-1185">Reference proteome</keyword>
<dbReference type="InterPro" id="IPR001251">
    <property type="entry name" value="CRAL-TRIO_dom"/>
</dbReference>
<evidence type="ECO:0000313" key="2">
    <source>
        <dbReference type="Proteomes" id="UP000192223"/>
    </source>
</evidence>
<dbReference type="GO" id="GO:0016020">
    <property type="term" value="C:membrane"/>
    <property type="evidence" value="ECO:0007669"/>
    <property type="project" value="TreeGrafter"/>
</dbReference>
<evidence type="ECO:0000259" key="1">
    <source>
        <dbReference type="PROSITE" id="PS50191"/>
    </source>
</evidence>
<dbReference type="InParanoid" id="A0A1W4XLI4"/>
<dbReference type="Pfam" id="PF00650">
    <property type="entry name" value="CRAL_TRIO"/>
    <property type="match status" value="1"/>
</dbReference>
<sequence length="303" mass="34931">MSKKCMLFEKKDEEKVLAEFGITSQTLGNNIQAVKEWLKKQSYLPEIHDDNVIKSFLSYGKFSVEETKGILDFYYTFRSTFPALFKHPSDSEMKRVADIFYFIPLPYQTEDLKTILYAKIKDADPNHFDWNCIIAHMLNVHDLMIAEGFIGFTIAIIDLSGIKMAHFSLVDISILKKSQTLMQKVFRKNFKGAYIINTPPGWDAFFKIILPVINNKKIKIVVDPDSSICFNLFSKKLLPIEAGGEGVSLEEMQKIVKEKFMEYKTYFDHLQSIKLDERFRGGPSTDSEIFSGLQGHFQKLEID</sequence>
<dbReference type="KEGG" id="apln:108742811"/>
<dbReference type="Gene3D" id="3.40.525.10">
    <property type="entry name" value="CRAL-TRIO lipid binding domain"/>
    <property type="match status" value="1"/>
</dbReference>
<dbReference type="PROSITE" id="PS50191">
    <property type="entry name" value="CRAL_TRIO"/>
    <property type="match status" value="1"/>
</dbReference>
<evidence type="ECO:0000313" key="3">
    <source>
        <dbReference type="RefSeq" id="XP_018333642.1"/>
    </source>
</evidence>
<dbReference type="STRING" id="224129.A0A1W4XLI4"/>
<dbReference type="SUPFAM" id="SSF52087">
    <property type="entry name" value="CRAL/TRIO domain"/>
    <property type="match status" value="1"/>
</dbReference>
<dbReference type="GeneID" id="108742811"/>